<gene>
    <name evidence="1" type="ORF">AD933_13525</name>
    <name evidence="2" type="ORF">AD951_14455</name>
</gene>
<dbReference type="Proteomes" id="UP000075377">
    <property type="component" value="Unassembled WGS sequence"/>
</dbReference>
<evidence type="ECO:0000313" key="1">
    <source>
        <dbReference type="EMBL" id="KXV14262.1"/>
    </source>
</evidence>
<dbReference type="Gene3D" id="1.10.10.690">
    <property type="entry name" value="YidB-like"/>
    <property type="match status" value="1"/>
</dbReference>
<dbReference type="EMBL" id="LHZF01000174">
    <property type="protein sequence ID" value="KXV14262.1"/>
    <property type="molecule type" value="Genomic_DNA"/>
</dbReference>
<evidence type="ECO:0008006" key="5">
    <source>
        <dbReference type="Google" id="ProtNLM"/>
    </source>
</evidence>
<name>A0A087PLU4_9PROT</name>
<accession>A0A087PLU4</accession>
<dbReference type="Proteomes" id="UP000075526">
    <property type="component" value="Unassembled WGS sequence"/>
</dbReference>
<dbReference type="GeneID" id="29559024"/>
<dbReference type="Pfam" id="PF20159">
    <property type="entry name" value="YidB"/>
    <property type="match status" value="1"/>
</dbReference>
<dbReference type="InterPro" id="IPR027405">
    <property type="entry name" value="YidB-like"/>
</dbReference>
<dbReference type="PATRIC" id="fig|178901.10.peg.2290"/>
<evidence type="ECO:0000313" key="3">
    <source>
        <dbReference type="Proteomes" id="UP000075377"/>
    </source>
</evidence>
<dbReference type="OrthoDB" id="4235777at2"/>
<dbReference type="AlphaFoldDB" id="A0A087PLU4"/>
<dbReference type="RefSeq" id="WP_043552176.1">
    <property type="nucleotide sequence ID" value="NZ_CALAZD010000052.1"/>
</dbReference>
<organism evidence="1 4">
    <name type="scientific">Acetobacter malorum</name>
    <dbReference type="NCBI Taxonomy" id="178901"/>
    <lineage>
        <taxon>Bacteria</taxon>
        <taxon>Pseudomonadati</taxon>
        <taxon>Pseudomonadota</taxon>
        <taxon>Alphaproteobacteria</taxon>
        <taxon>Acetobacterales</taxon>
        <taxon>Acetobacteraceae</taxon>
        <taxon>Acetobacter</taxon>
    </lineage>
</organism>
<evidence type="ECO:0000313" key="2">
    <source>
        <dbReference type="EMBL" id="KXV67709.1"/>
    </source>
</evidence>
<dbReference type="EMBL" id="LHZX01000317">
    <property type="protein sequence ID" value="KXV67709.1"/>
    <property type="molecule type" value="Genomic_DNA"/>
</dbReference>
<evidence type="ECO:0000313" key="4">
    <source>
        <dbReference type="Proteomes" id="UP000075526"/>
    </source>
</evidence>
<dbReference type="SUPFAM" id="SSF140804">
    <property type="entry name" value="YidB-like"/>
    <property type="match status" value="1"/>
</dbReference>
<sequence length="124" mass="13128">MSDFIQNLVGKVEGALGVSLQGEMQQQLQKLLQPETLQSILTQADQAGLGDKVRSWISQGSNVPATADEIRDILGSSTVHDLVQRTGLPADAVLTTLAHFLPQAVDKKTPEGTLPAPADATKEA</sequence>
<proteinExistence type="predicted"/>
<reference evidence="3 4" key="1">
    <citation type="submission" date="2015-06" db="EMBL/GenBank/DDBJ databases">
        <title>Improved classification and identification of acetic acid bacteria using matrix-assisted laser desorption/ionization time-of-flight mass spectrometry; Gluconobacter nephelii and Gluconobacter uchimurae are later heterotypic synonyms of Gluconobacter japonicus and Gluconobacter oxydans, respectively.</title>
        <authorList>
            <person name="Li L."/>
            <person name="Cleenwerck I."/>
            <person name="De Vuyst L."/>
            <person name="Vandamme P."/>
        </authorList>
    </citation>
    <scope>NUCLEOTIDE SEQUENCE [LARGE SCALE GENOMIC DNA]</scope>
    <source>
        <strain evidence="1 4">LMG 1552</strain>
        <strain evidence="2 3">LMG 1699</strain>
    </source>
</reference>
<comment type="caution">
    <text evidence="1">The sequence shown here is derived from an EMBL/GenBank/DDBJ whole genome shotgun (WGS) entry which is preliminary data.</text>
</comment>
<dbReference type="InterPro" id="IPR045372">
    <property type="entry name" value="YidB"/>
</dbReference>
<protein>
    <recommendedName>
        <fullName evidence="5">DUF937 domain-containing protein</fullName>
    </recommendedName>
</protein>